<sequence>MSSPAEPLHPALPGSTDPQRIAGLLPAGFTVGTATAAFQIEGAVDEDGRGRSTWDEFAERPGRILDGSTARVATDHYHRMDEDVALLAALGADAYRFSISWPRIQPEGSGPVNPAGLAFYDRLLDALLAAGIRPMATLFHWDTPSPLERRGGWLRRDTAERFAEFAAIAGRAYGDRVADWVTINEAATVVLDGYALGLHAPGRSRLFRAIPAAGQLLRAHGLAVQALRAVPVRGRIGITNVHSPVSAASDSAADRAMAGVLDFVHNRLFADPVLRGRRPEVPADAPPMLRLALRVLSRMSPRDLETIAQPLDFYGVNYYFPSRVAAGADVSGASSPDGETAAMRSVPFHLAPWPGHPVTGFGWPAVPEQLGVMLDQLQARYGRALPPVVITEGGASFPDPVGPDGRVDDAERVAYLAAHLAVAAEAASRMEVQGYYVWSLLDNWEWAAGFTQRFGLVHVDFDTLVRTPKRSFDWLREVQRRRSR</sequence>
<accession>A0ABW0NKP0</accession>
<comment type="catalytic activity">
    <reaction evidence="7">
        <text>Hydrolysis of terminal, non-reducing beta-D-glucosyl residues with release of beta-D-glucose.</text>
        <dbReference type="EC" id="3.2.1.21"/>
    </reaction>
</comment>
<evidence type="ECO:0000256" key="6">
    <source>
        <dbReference type="ARBA" id="ARBA00023326"/>
    </source>
</evidence>
<dbReference type="Proteomes" id="UP001596039">
    <property type="component" value="Unassembled WGS sequence"/>
</dbReference>
<dbReference type="EC" id="3.2.1.21" evidence="7"/>
<keyword evidence="9" id="KW-1185">Reference proteome</keyword>
<proteinExistence type="inferred from homology"/>
<dbReference type="PRINTS" id="PR00131">
    <property type="entry name" value="GLHYDRLASE1"/>
</dbReference>
<comment type="similarity">
    <text evidence="1 7">Belongs to the glycosyl hydrolase 1 family.</text>
</comment>
<comment type="caution">
    <text evidence="8">The sequence shown here is derived from an EMBL/GenBank/DDBJ whole genome shotgun (WGS) entry which is preliminary data.</text>
</comment>
<dbReference type="Pfam" id="PF00232">
    <property type="entry name" value="Glyco_hydro_1"/>
    <property type="match status" value="1"/>
</dbReference>
<evidence type="ECO:0000313" key="9">
    <source>
        <dbReference type="Proteomes" id="UP001596039"/>
    </source>
</evidence>
<evidence type="ECO:0000256" key="7">
    <source>
        <dbReference type="RuleBase" id="RU361175"/>
    </source>
</evidence>
<dbReference type="SUPFAM" id="SSF51445">
    <property type="entry name" value="(Trans)glycosidases"/>
    <property type="match status" value="1"/>
</dbReference>
<evidence type="ECO:0000256" key="3">
    <source>
        <dbReference type="ARBA" id="ARBA00023001"/>
    </source>
</evidence>
<dbReference type="GO" id="GO:0008422">
    <property type="term" value="F:beta-glucosidase activity"/>
    <property type="evidence" value="ECO:0007669"/>
    <property type="project" value="UniProtKB-EC"/>
</dbReference>
<keyword evidence="3" id="KW-0136">Cellulose degradation</keyword>
<evidence type="ECO:0000256" key="2">
    <source>
        <dbReference type="ARBA" id="ARBA00022801"/>
    </source>
</evidence>
<keyword evidence="5 7" id="KW-0326">Glycosidase</keyword>
<keyword evidence="2 7" id="KW-0378">Hydrolase</keyword>
<reference evidence="9" key="1">
    <citation type="journal article" date="2019" name="Int. J. Syst. Evol. Microbiol.">
        <title>The Global Catalogue of Microorganisms (GCM) 10K type strain sequencing project: providing services to taxonomists for standard genome sequencing and annotation.</title>
        <authorList>
            <consortium name="The Broad Institute Genomics Platform"/>
            <consortium name="The Broad Institute Genome Sequencing Center for Infectious Disease"/>
            <person name="Wu L."/>
            <person name="Ma J."/>
        </authorList>
    </citation>
    <scope>NUCLEOTIDE SEQUENCE [LARGE SCALE GENOMIC DNA]</scope>
    <source>
        <strain evidence="9">CGMCC 4.6997</strain>
    </source>
</reference>
<dbReference type="InterPro" id="IPR001360">
    <property type="entry name" value="Glyco_hydro_1"/>
</dbReference>
<dbReference type="RefSeq" id="WP_386738547.1">
    <property type="nucleotide sequence ID" value="NZ_JBHSMG010000001.1"/>
</dbReference>
<gene>
    <name evidence="8" type="ORF">ACFPJ4_01655</name>
</gene>
<dbReference type="InterPro" id="IPR017736">
    <property type="entry name" value="Glyco_hydro_1_beta-glucosidase"/>
</dbReference>
<dbReference type="EMBL" id="JBHSMG010000001">
    <property type="protein sequence ID" value="MFC5500939.1"/>
    <property type="molecule type" value="Genomic_DNA"/>
</dbReference>
<evidence type="ECO:0000256" key="4">
    <source>
        <dbReference type="ARBA" id="ARBA00023277"/>
    </source>
</evidence>
<keyword evidence="6" id="KW-0624">Polysaccharide degradation</keyword>
<keyword evidence="4" id="KW-0119">Carbohydrate metabolism</keyword>
<dbReference type="Gene3D" id="3.20.20.80">
    <property type="entry name" value="Glycosidases"/>
    <property type="match status" value="1"/>
</dbReference>
<evidence type="ECO:0000256" key="5">
    <source>
        <dbReference type="ARBA" id="ARBA00023295"/>
    </source>
</evidence>
<name>A0ABW0NKP0_9MICO</name>
<dbReference type="PANTHER" id="PTHR10353">
    <property type="entry name" value="GLYCOSYL HYDROLASE"/>
    <property type="match status" value="1"/>
</dbReference>
<protein>
    <recommendedName>
        <fullName evidence="7">Beta-glucosidase</fullName>
        <ecNumber evidence="7">3.2.1.21</ecNumber>
    </recommendedName>
</protein>
<evidence type="ECO:0000313" key="8">
    <source>
        <dbReference type="EMBL" id="MFC5500939.1"/>
    </source>
</evidence>
<dbReference type="NCBIfam" id="TIGR03356">
    <property type="entry name" value="BGL"/>
    <property type="match status" value="1"/>
</dbReference>
<organism evidence="8 9">
    <name type="scientific">Lysinimonas soli</name>
    <dbReference type="NCBI Taxonomy" id="1074233"/>
    <lineage>
        <taxon>Bacteria</taxon>
        <taxon>Bacillati</taxon>
        <taxon>Actinomycetota</taxon>
        <taxon>Actinomycetes</taxon>
        <taxon>Micrococcales</taxon>
        <taxon>Microbacteriaceae</taxon>
        <taxon>Lysinimonas</taxon>
    </lineage>
</organism>
<dbReference type="InterPro" id="IPR017853">
    <property type="entry name" value="GH"/>
</dbReference>
<evidence type="ECO:0000256" key="1">
    <source>
        <dbReference type="ARBA" id="ARBA00010838"/>
    </source>
</evidence>
<dbReference type="PANTHER" id="PTHR10353:SF36">
    <property type="entry name" value="LP05116P"/>
    <property type="match status" value="1"/>
</dbReference>